<comment type="caution">
    <text evidence="1">The sequence shown here is derived from an EMBL/GenBank/DDBJ whole genome shotgun (WGS) entry which is preliminary data.</text>
</comment>
<dbReference type="RefSeq" id="WP_196935705.1">
    <property type="nucleotide sequence ID" value="NZ_MU158698.1"/>
</dbReference>
<dbReference type="EMBL" id="PRDK01000003">
    <property type="protein sequence ID" value="MBE8713027.1"/>
    <property type="molecule type" value="Genomic_DNA"/>
</dbReference>
<reference evidence="1" key="1">
    <citation type="submission" date="2018-02" db="EMBL/GenBank/DDBJ databases">
        <authorList>
            <person name="Vasarhelyi B.M."/>
            <person name="Deshmukh S."/>
            <person name="Balint B."/>
            <person name="Kukolya J."/>
        </authorList>
    </citation>
    <scope>NUCLEOTIDE SEQUENCE</scope>
    <source>
        <strain evidence="1">KB22</strain>
    </source>
</reference>
<proteinExistence type="predicted"/>
<dbReference type="Proteomes" id="UP000616201">
    <property type="component" value="Unassembled WGS sequence"/>
</dbReference>
<sequence length="560" mass="64848">MLHKTNNRLLFLFLFIFVGSAFSKASTKIPPTDSPRLINIINFIRQTDYRLQDADSLLFDATEKQIQLMKKYNLVGTFLLQYDALINPDYQKLLKNELTPDFEIGAWWEITQPHVEAAGITWRGKHRWVSTANIAFTTGYTQEEREKLVDVYMAKFKQIFGRYPKSVGSWFIDSHTLLYMYEKYQIVASSNCKDQVGTDGYTLWGGYWNQAYYPSKLNAYMPAQTKESQIPVPIFRMLGSDPIYQYDMGVGTSGQGVITLEPVYRDGGMNKNWTTHFLKSIVDQPSLAFNYAQAGQENSFTWDEMKTGLEMQFPILDSLRNAGKIRVETLEQSGLWFKKMFDHTPATAVTALDDYRDQGNKSVWYNSRYYRANLYWEKQGFRFRDIHLFDEGLKSAYYDKPGTGGQFFYSTLPFIDGFFWSTQTERAGLRLVKNENGQQQELILKNPSVKESAKDKLLITCTDQFENTFTITLSEQNIDVGCQPKDKKLNWFLELKVPKERLDQLPFQAVENKSIDALFQDFAYKISFKKGYITKGNGNDYVFRLYPSQHTVAIDMHASL</sequence>
<evidence type="ECO:0000313" key="1">
    <source>
        <dbReference type="EMBL" id="MBE8713027.1"/>
    </source>
</evidence>
<evidence type="ECO:0000313" key="2">
    <source>
        <dbReference type="Proteomes" id="UP000616201"/>
    </source>
</evidence>
<name>A0A928UYA4_9SPHI</name>
<dbReference type="Gene3D" id="3.20.20.510">
    <property type="entry name" value="Uncharacterised protein PF12979, DUF3863"/>
    <property type="match status" value="1"/>
</dbReference>
<accession>A0A928UYA4</accession>
<keyword evidence="2" id="KW-1185">Reference proteome</keyword>
<gene>
    <name evidence="1" type="ORF">C4F49_04985</name>
</gene>
<organism evidence="1 2">
    <name type="scientific">Sphingobacterium hungaricum</name>
    <dbReference type="NCBI Taxonomy" id="2082723"/>
    <lineage>
        <taxon>Bacteria</taxon>
        <taxon>Pseudomonadati</taxon>
        <taxon>Bacteroidota</taxon>
        <taxon>Sphingobacteriia</taxon>
        <taxon>Sphingobacteriales</taxon>
        <taxon>Sphingobacteriaceae</taxon>
        <taxon>Sphingobacterium</taxon>
    </lineage>
</organism>
<dbReference type="AlphaFoldDB" id="A0A928UYA4"/>
<protein>
    <submittedName>
        <fullName evidence="1">Uncharacterized protein</fullName>
    </submittedName>
</protein>